<evidence type="ECO:0000313" key="1">
    <source>
        <dbReference type="EMBL" id="KFE34122.1"/>
    </source>
</evidence>
<dbReference type="PROSITE" id="PS51257">
    <property type="entry name" value="PROKAR_LIPOPROTEIN"/>
    <property type="match status" value="1"/>
</dbReference>
<accession>A0A085TTS5</accession>
<reference evidence="1 2" key="2">
    <citation type="journal article" date="2015" name="Antonie Van Leeuwenhoek">
        <title>Thioclava indica sp. nov., isolated from surface seawater of the Indian Ocean.</title>
        <authorList>
            <person name="Liu Y."/>
            <person name="Lai Q."/>
            <person name="Du J."/>
            <person name="Xu H."/>
            <person name="Jiang L."/>
            <person name="Shao Z."/>
        </authorList>
    </citation>
    <scope>NUCLEOTIDE SEQUENCE [LARGE SCALE GENOMIC DNA]</scope>
    <source>
        <strain evidence="1 2">13D2W-2</strain>
    </source>
</reference>
<dbReference type="OrthoDB" id="7773807at2"/>
<proteinExistence type="predicted"/>
<keyword evidence="2" id="KW-1185">Reference proteome</keyword>
<evidence type="ECO:0000313" key="2">
    <source>
        <dbReference type="Proteomes" id="UP000028607"/>
    </source>
</evidence>
<dbReference type="PATRIC" id="fig|1317124.6.peg.2815"/>
<organism evidence="1 2">
    <name type="scientific">Thioclava atlantica</name>
    <dbReference type="NCBI Taxonomy" id="1317124"/>
    <lineage>
        <taxon>Bacteria</taxon>
        <taxon>Pseudomonadati</taxon>
        <taxon>Pseudomonadota</taxon>
        <taxon>Alphaproteobacteria</taxon>
        <taxon>Rhodobacterales</taxon>
        <taxon>Paracoccaceae</taxon>
        <taxon>Thioclava</taxon>
    </lineage>
</organism>
<dbReference type="EMBL" id="AQRC01000012">
    <property type="protein sequence ID" value="KFE34122.1"/>
    <property type="molecule type" value="Genomic_DNA"/>
</dbReference>
<reference evidence="2" key="1">
    <citation type="submission" date="2013-04" db="EMBL/GenBank/DDBJ databases">
        <title>Thioclava sp. 13D2W-2 Genome Sequencing.</title>
        <authorList>
            <person name="Lai Q."/>
            <person name="Li G."/>
            <person name="Shao Z."/>
        </authorList>
    </citation>
    <scope>NUCLEOTIDE SEQUENCE [LARGE SCALE GENOMIC DNA]</scope>
    <source>
        <strain evidence="2">13D2W-2</strain>
    </source>
</reference>
<name>A0A085TTS5_9RHOB</name>
<dbReference type="RefSeq" id="WP_038147581.1">
    <property type="nucleotide sequence ID" value="NZ_AQRC01000012.1"/>
</dbReference>
<comment type="caution">
    <text evidence="1">The sequence shown here is derived from an EMBL/GenBank/DDBJ whole genome shotgun (WGS) entry which is preliminary data.</text>
</comment>
<dbReference type="STRING" id="1317124.DW2_14015"/>
<gene>
    <name evidence="1" type="ORF">DW2_14015</name>
</gene>
<protein>
    <submittedName>
        <fullName evidence="1">Lipoprotein</fullName>
    </submittedName>
</protein>
<keyword evidence="1" id="KW-0449">Lipoprotein</keyword>
<dbReference type="eggNOG" id="ENOG5032YYC">
    <property type="taxonomic scope" value="Bacteria"/>
</dbReference>
<sequence length="166" mass="17595">MKKALIAAFALTLATAGCGTIRESRLNPFNWFGKDRAEAQATTLAPRGGYPVKVGKPGQQPVATVSSLSVEKIPTGAIITAIGLPPTQGFWDTDLVALNDGLPDANGTLTYRFMVTPPPAESLDARRVSTPQSRELSAAAFLSNYKLEGVRKIVVEGVGNARSVQR</sequence>
<dbReference type="Proteomes" id="UP000028607">
    <property type="component" value="Unassembled WGS sequence"/>
</dbReference>
<dbReference type="AlphaFoldDB" id="A0A085TTS5"/>